<dbReference type="SUPFAM" id="SSF48008">
    <property type="entry name" value="GntR ligand-binding domain-like"/>
    <property type="match status" value="1"/>
</dbReference>
<organism evidence="8 9">
    <name type="scientific">Haematobacter genomosp. 1</name>
    <dbReference type="NCBI Taxonomy" id="366618"/>
    <lineage>
        <taxon>Bacteria</taxon>
        <taxon>Pseudomonadati</taxon>
        <taxon>Pseudomonadota</taxon>
        <taxon>Alphaproteobacteria</taxon>
        <taxon>Rhodobacterales</taxon>
        <taxon>Paracoccaceae</taxon>
        <taxon>Haematobacter</taxon>
    </lineage>
</organism>
<reference evidence="8 9" key="1">
    <citation type="submission" date="2016-12" db="EMBL/GenBank/DDBJ databases">
        <title>Comparison of Traditional DNA-DNA Hybridization with In Silico Genomic Analysis.</title>
        <authorList>
            <person name="Nicholson A.C."/>
            <person name="Humrighouse B.W."/>
            <person name="Graziano J."/>
            <person name="Lasker B."/>
            <person name="Whitney A.M."/>
            <person name="Mcquiston J.R."/>
        </authorList>
    </citation>
    <scope>NUCLEOTIDE SEQUENCE [LARGE SCALE GENOMIC DNA]</scope>
    <source>
        <strain evidence="8 9">H2240</strain>
    </source>
</reference>
<sequence length="263" mass="29146">MSETKSIGPDRASDCIRKHIENLILEGSLRPGEPLLPEREMAARLNTSRPTLRDALKALEAGGLLIKEGRTVKVAQLGTKSITDPLLKMLSDHGEVADDYLEFRDVVESSAAAMAAERANAPEIKRIKDCVARIEAAHDTGSPADEVDADAELHIAIYEASHNLVLLQVMRALAQNLRTDILNNRQRLFTVPDVRDVLRDQHLAIARAIIERQPDAARSAAHEHLSYLRRAIREVHEAQVKFELSLRRRDSGGLSALKGKVRT</sequence>
<protein>
    <recommendedName>
        <fullName evidence="6">Pyruvate dehydrogenase complex repressor</fullName>
    </recommendedName>
</protein>
<dbReference type="InterPro" id="IPR036390">
    <property type="entry name" value="WH_DNA-bd_sf"/>
</dbReference>
<dbReference type="Proteomes" id="UP000196878">
    <property type="component" value="Unassembled WGS sequence"/>
</dbReference>
<keyword evidence="2" id="KW-0805">Transcription regulation</keyword>
<dbReference type="AlphaFoldDB" id="A0A212ABI5"/>
<dbReference type="Pfam" id="PF00392">
    <property type="entry name" value="GntR"/>
    <property type="match status" value="1"/>
</dbReference>
<dbReference type="InterPro" id="IPR008920">
    <property type="entry name" value="TF_FadR/GntR_C"/>
</dbReference>
<dbReference type="Gene3D" id="1.10.10.10">
    <property type="entry name" value="Winged helix-like DNA-binding domain superfamily/Winged helix DNA-binding domain"/>
    <property type="match status" value="1"/>
</dbReference>
<feature type="domain" description="HTH gntR-type" evidence="7">
    <location>
        <begin position="10"/>
        <end position="77"/>
    </location>
</feature>
<dbReference type="SMART" id="SM00895">
    <property type="entry name" value="FCD"/>
    <property type="match status" value="1"/>
</dbReference>
<keyword evidence="4" id="KW-0804">Transcription</keyword>
<dbReference type="GO" id="GO:0003700">
    <property type="term" value="F:DNA-binding transcription factor activity"/>
    <property type="evidence" value="ECO:0007669"/>
    <property type="project" value="InterPro"/>
</dbReference>
<evidence type="ECO:0000256" key="5">
    <source>
        <dbReference type="ARBA" id="ARBA00037357"/>
    </source>
</evidence>
<name>A0A212ABI5_9RHOB</name>
<dbReference type="RefSeq" id="WP_088215396.1">
    <property type="nucleotide sequence ID" value="NZ_NIPW01000015.1"/>
</dbReference>
<evidence type="ECO:0000256" key="2">
    <source>
        <dbReference type="ARBA" id="ARBA00023015"/>
    </source>
</evidence>
<dbReference type="Pfam" id="PF07729">
    <property type="entry name" value="FCD"/>
    <property type="match status" value="1"/>
</dbReference>
<comment type="caution">
    <text evidence="8">The sequence shown here is derived from an EMBL/GenBank/DDBJ whole genome shotgun (WGS) entry which is preliminary data.</text>
</comment>
<dbReference type="PRINTS" id="PR00035">
    <property type="entry name" value="HTHGNTR"/>
</dbReference>
<dbReference type="SMART" id="SM00345">
    <property type="entry name" value="HTH_GNTR"/>
    <property type="match status" value="1"/>
</dbReference>
<dbReference type="PANTHER" id="PTHR43537">
    <property type="entry name" value="TRANSCRIPTIONAL REGULATOR, GNTR FAMILY"/>
    <property type="match status" value="1"/>
</dbReference>
<evidence type="ECO:0000256" key="3">
    <source>
        <dbReference type="ARBA" id="ARBA00023125"/>
    </source>
</evidence>
<dbReference type="Gene3D" id="1.20.120.530">
    <property type="entry name" value="GntR ligand-binding domain-like"/>
    <property type="match status" value="1"/>
</dbReference>
<dbReference type="InterPro" id="IPR011711">
    <property type="entry name" value="GntR_C"/>
</dbReference>
<evidence type="ECO:0000256" key="6">
    <source>
        <dbReference type="ARBA" id="ARBA00039592"/>
    </source>
</evidence>
<evidence type="ECO:0000313" key="9">
    <source>
        <dbReference type="Proteomes" id="UP000196878"/>
    </source>
</evidence>
<proteinExistence type="predicted"/>
<keyword evidence="9" id="KW-1185">Reference proteome</keyword>
<evidence type="ECO:0000256" key="1">
    <source>
        <dbReference type="ARBA" id="ARBA00022491"/>
    </source>
</evidence>
<dbReference type="PROSITE" id="PS50949">
    <property type="entry name" value="HTH_GNTR"/>
    <property type="match status" value="1"/>
</dbReference>
<dbReference type="GO" id="GO:0003677">
    <property type="term" value="F:DNA binding"/>
    <property type="evidence" value="ECO:0007669"/>
    <property type="project" value="UniProtKB-KW"/>
</dbReference>
<dbReference type="CDD" id="cd07377">
    <property type="entry name" value="WHTH_GntR"/>
    <property type="match status" value="1"/>
</dbReference>
<dbReference type="InterPro" id="IPR000524">
    <property type="entry name" value="Tscrpt_reg_HTH_GntR"/>
</dbReference>
<dbReference type="EMBL" id="NIPW01000015">
    <property type="protein sequence ID" value="OWJ77847.1"/>
    <property type="molecule type" value="Genomic_DNA"/>
</dbReference>
<comment type="function">
    <text evidence="5">Transcriptional repressor for the pyruvate dehydrogenase complex genes aceEF and lpd.</text>
</comment>
<dbReference type="OrthoDB" id="5450856at2"/>
<keyword evidence="1" id="KW-0678">Repressor</keyword>
<accession>A0A212ABI5</accession>
<keyword evidence="3" id="KW-0238">DNA-binding</keyword>
<evidence type="ECO:0000259" key="7">
    <source>
        <dbReference type="PROSITE" id="PS50949"/>
    </source>
</evidence>
<evidence type="ECO:0000313" key="8">
    <source>
        <dbReference type="EMBL" id="OWJ77847.1"/>
    </source>
</evidence>
<dbReference type="SUPFAM" id="SSF46785">
    <property type="entry name" value="Winged helix' DNA-binding domain"/>
    <property type="match status" value="1"/>
</dbReference>
<dbReference type="InterPro" id="IPR036388">
    <property type="entry name" value="WH-like_DNA-bd_sf"/>
</dbReference>
<evidence type="ECO:0000256" key="4">
    <source>
        <dbReference type="ARBA" id="ARBA00023163"/>
    </source>
</evidence>
<dbReference type="PANTHER" id="PTHR43537:SF34">
    <property type="entry name" value="PYRUVATE DEHYDROGENASE COMPLEX REPRESSOR"/>
    <property type="match status" value="1"/>
</dbReference>
<gene>
    <name evidence="8" type="ORF">CDV49_09980</name>
</gene>